<evidence type="ECO:0000256" key="7">
    <source>
        <dbReference type="ARBA" id="ARBA00022989"/>
    </source>
</evidence>
<organism evidence="16">
    <name type="scientific">Magallana hongkongensis</name>
    <name type="common">Hong Kong oyster</name>
    <name type="synonym">Crassostrea hongkongensis</name>
    <dbReference type="NCBI Taxonomy" id="2653900"/>
    <lineage>
        <taxon>Eukaryota</taxon>
        <taxon>Metazoa</taxon>
        <taxon>Spiralia</taxon>
        <taxon>Lophotrochozoa</taxon>
        <taxon>Mollusca</taxon>
        <taxon>Bivalvia</taxon>
        <taxon>Autobranchia</taxon>
        <taxon>Pteriomorphia</taxon>
        <taxon>Ostreida</taxon>
        <taxon>Ostreoidea</taxon>
        <taxon>Ostreidae</taxon>
        <taxon>Magallana</taxon>
    </lineage>
</organism>
<dbReference type="InterPro" id="IPR001368">
    <property type="entry name" value="TNFR/NGFR_Cys_rich_reg"/>
</dbReference>
<dbReference type="SUPFAM" id="SSF57586">
    <property type="entry name" value="TNF receptor-like"/>
    <property type="match status" value="2"/>
</dbReference>
<dbReference type="GO" id="GO:0009986">
    <property type="term" value="C:cell surface"/>
    <property type="evidence" value="ECO:0007669"/>
    <property type="project" value="TreeGrafter"/>
</dbReference>
<evidence type="ECO:0000256" key="11">
    <source>
        <dbReference type="PROSITE-ProRule" id="PRU00206"/>
    </source>
</evidence>
<evidence type="ECO:0000256" key="6">
    <source>
        <dbReference type="ARBA" id="ARBA00022737"/>
    </source>
</evidence>
<evidence type="ECO:0000256" key="12">
    <source>
        <dbReference type="SAM" id="Phobius"/>
    </source>
</evidence>
<evidence type="ECO:0000256" key="2">
    <source>
        <dbReference type="ARBA" id="ARBA00022475"/>
    </source>
</evidence>
<sequence length="384" mass="43098">MGLMNAILFICWICILGVLSYEDCTSNPTTDIANCCSLCPPGHGEIEKCTNDTDTKCHVCELGKTFSLPKYDTKPCRKCKTCKDNEREIFQCNTTHDTVCECLLDFYFAEDIKKCQLCDLCPYGSGAIVPCSTRSNTVCRKCENGTFSDVKSATSSCRPCSSCSSNQITIMDCTDQQDTMCLDKPEGFLTTKHAEQQSGKNIREKDFDAIPIYCAALGAVVLGLLGYVFFKQYSRIKEKKRHKVHDPHDHVEYSRASGTDSGVCVDFTVQCKIYNELTKYKDLPISKRKCVEHQLANHRGNSGDWRALARQLGYTPEKIEQLESYGDSVHCCQTMQQTWAHSKRNTSLGVLLKALSHIGRYDIVKVLQADLRGSKTDHNHVHIV</sequence>
<feature type="disulfide bond" evidence="11">
    <location>
        <begin position="121"/>
        <end position="139"/>
    </location>
</feature>
<feature type="signal peptide" evidence="13">
    <location>
        <begin position="1"/>
        <end position="20"/>
    </location>
</feature>
<feature type="domain" description="TNFR-Cys" evidence="15">
    <location>
        <begin position="59"/>
        <end position="100"/>
    </location>
</feature>
<evidence type="ECO:0000313" key="16">
    <source>
        <dbReference type="EMBL" id="APG29680.1"/>
    </source>
</evidence>
<dbReference type="InterPro" id="IPR000488">
    <property type="entry name" value="Death_dom"/>
</dbReference>
<dbReference type="Pfam" id="PF00531">
    <property type="entry name" value="Death"/>
    <property type="match status" value="1"/>
</dbReference>
<dbReference type="Pfam" id="PF00020">
    <property type="entry name" value="TNFR_c6"/>
    <property type="match status" value="3"/>
</dbReference>
<reference evidence="16" key="1">
    <citation type="journal article" date="2016" name="Fish Shellfish Immunol.">
        <title>Cloning, characterization and comparative analysis of four death receptorTNFRs from the oyster Crassostrea hongkongensis.</title>
        <authorList>
            <person name="Xiang Z."/>
            <person name="Xiao S."/>
            <person name="Wang F."/>
            <person name="Qin Y."/>
            <person name="Wu J."/>
            <person name="Ma H."/>
            <person name="Li J."/>
            <person name="Yu Z."/>
        </authorList>
    </citation>
    <scope>NUCLEOTIDE SEQUENCE</scope>
</reference>
<dbReference type="PROSITE" id="PS00652">
    <property type="entry name" value="TNFR_NGFR_1"/>
    <property type="match status" value="2"/>
</dbReference>
<feature type="repeat" description="TNFR-Cys" evidence="11">
    <location>
        <begin position="13"/>
        <end position="57"/>
    </location>
</feature>
<dbReference type="GO" id="GO:0015026">
    <property type="term" value="F:coreceptor activity"/>
    <property type="evidence" value="ECO:0007669"/>
    <property type="project" value="TreeGrafter"/>
</dbReference>
<gene>
    <name evidence="16" type="primary">TNFR16</name>
</gene>
<comment type="caution">
    <text evidence="11">Lacks conserved residue(s) required for the propagation of feature annotation.</text>
</comment>
<feature type="domain" description="TNFR-Cys" evidence="15">
    <location>
        <begin position="141"/>
        <end position="181"/>
    </location>
</feature>
<feature type="disulfide bond" evidence="11">
    <location>
        <begin position="163"/>
        <end position="181"/>
    </location>
</feature>
<feature type="domain" description="Death" evidence="14">
    <location>
        <begin position="304"/>
        <end position="371"/>
    </location>
</feature>
<name>A0A1L3GTQ7_MAGHO</name>
<dbReference type="GO" id="GO:0005035">
    <property type="term" value="F:death receptor activity"/>
    <property type="evidence" value="ECO:0007669"/>
    <property type="project" value="TreeGrafter"/>
</dbReference>
<evidence type="ECO:0000259" key="15">
    <source>
        <dbReference type="PROSITE" id="PS50050"/>
    </source>
</evidence>
<evidence type="ECO:0000259" key="14">
    <source>
        <dbReference type="PROSITE" id="PS50017"/>
    </source>
</evidence>
<dbReference type="EMBL" id="KX218231">
    <property type="protein sequence ID" value="APG29680.1"/>
    <property type="molecule type" value="mRNA"/>
</dbReference>
<proteinExistence type="evidence at transcript level"/>
<dbReference type="SMART" id="SM00005">
    <property type="entry name" value="DEATH"/>
    <property type="match status" value="1"/>
</dbReference>
<evidence type="ECO:0000256" key="10">
    <source>
        <dbReference type="ARBA" id="ARBA00023180"/>
    </source>
</evidence>
<evidence type="ECO:0000256" key="8">
    <source>
        <dbReference type="ARBA" id="ARBA00023136"/>
    </source>
</evidence>
<dbReference type="SUPFAM" id="SSF47986">
    <property type="entry name" value="DEATH domain"/>
    <property type="match status" value="1"/>
</dbReference>
<keyword evidence="4" id="KW-0053">Apoptosis</keyword>
<dbReference type="Gene3D" id="2.10.50.10">
    <property type="entry name" value="Tumor Necrosis Factor Receptor, subunit A, domain 2"/>
    <property type="match status" value="4"/>
</dbReference>
<keyword evidence="16" id="KW-0675">Receptor</keyword>
<feature type="disulfide bond" evidence="11">
    <location>
        <begin position="79"/>
        <end position="92"/>
    </location>
</feature>
<evidence type="ECO:0000256" key="1">
    <source>
        <dbReference type="ARBA" id="ARBA00004162"/>
    </source>
</evidence>
<evidence type="ECO:0000256" key="4">
    <source>
        <dbReference type="ARBA" id="ARBA00022703"/>
    </source>
</evidence>
<dbReference type="GO" id="GO:0007266">
    <property type="term" value="P:Rho protein signal transduction"/>
    <property type="evidence" value="ECO:0007669"/>
    <property type="project" value="TreeGrafter"/>
</dbReference>
<dbReference type="InterPro" id="IPR052302">
    <property type="entry name" value="Neurotrophin_rcpt-DD"/>
</dbReference>
<dbReference type="Gene3D" id="1.10.533.10">
    <property type="entry name" value="Death Domain, Fas"/>
    <property type="match status" value="1"/>
</dbReference>
<keyword evidence="7 12" id="KW-1133">Transmembrane helix</keyword>
<dbReference type="InterPro" id="IPR011029">
    <property type="entry name" value="DEATH-like_dom_sf"/>
</dbReference>
<feature type="domain" description="TNFR-Cys" evidence="15">
    <location>
        <begin position="101"/>
        <end position="139"/>
    </location>
</feature>
<feature type="repeat" description="TNFR-Cys" evidence="11">
    <location>
        <begin position="59"/>
        <end position="100"/>
    </location>
</feature>
<accession>A0A1L3GTQ7</accession>
<feature type="chain" id="PRO_5013289971" evidence="13">
    <location>
        <begin position="21"/>
        <end position="384"/>
    </location>
</feature>
<evidence type="ECO:0000256" key="5">
    <source>
        <dbReference type="ARBA" id="ARBA00022729"/>
    </source>
</evidence>
<dbReference type="AlphaFoldDB" id="A0A1L3GTQ7"/>
<feature type="domain" description="TNFR-Cys" evidence="15">
    <location>
        <begin position="13"/>
        <end position="57"/>
    </location>
</feature>
<feature type="repeat" description="TNFR-Cys" evidence="11">
    <location>
        <begin position="101"/>
        <end position="139"/>
    </location>
</feature>
<keyword evidence="10" id="KW-0325">Glycoprotein</keyword>
<feature type="disulfide bond" evidence="11">
    <location>
        <begin position="39"/>
        <end position="57"/>
    </location>
</feature>
<evidence type="ECO:0000256" key="13">
    <source>
        <dbReference type="SAM" id="SignalP"/>
    </source>
</evidence>
<comment type="subcellular location">
    <subcellularLocation>
        <location evidence="1">Cell membrane</location>
        <topology evidence="1">Single-pass membrane protein</topology>
    </subcellularLocation>
</comment>
<keyword evidence="6" id="KW-0677">Repeat</keyword>
<dbReference type="PANTHER" id="PTHR46605">
    <property type="entry name" value="TUMOR NECROSIS FACTOR RECEPTOR"/>
    <property type="match status" value="1"/>
</dbReference>
<protein>
    <submittedName>
        <fullName evidence="16">Tumor necrosis factor receptor 16</fullName>
    </submittedName>
</protein>
<feature type="disulfide bond" evidence="11">
    <location>
        <begin position="142"/>
        <end position="157"/>
    </location>
</feature>
<dbReference type="SMART" id="SM00208">
    <property type="entry name" value="TNFR"/>
    <property type="match status" value="4"/>
</dbReference>
<keyword evidence="2" id="KW-1003">Cell membrane</keyword>
<feature type="disulfide bond" evidence="11">
    <location>
        <begin position="160"/>
        <end position="173"/>
    </location>
</feature>
<keyword evidence="5 13" id="KW-0732">Signal</keyword>
<dbReference type="CDD" id="cd08311">
    <property type="entry name" value="Death_p75NR"/>
    <property type="match status" value="1"/>
</dbReference>
<dbReference type="PROSITE" id="PS50017">
    <property type="entry name" value="DEATH_DOMAIN"/>
    <property type="match status" value="1"/>
</dbReference>
<keyword evidence="8 12" id="KW-0472">Membrane</keyword>
<dbReference type="GO" id="GO:0006915">
    <property type="term" value="P:apoptotic process"/>
    <property type="evidence" value="ECO:0007669"/>
    <property type="project" value="UniProtKB-KW"/>
</dbReference>
<dbReference type="PROSITE" id="PS50050">
    <property type="entry name" value="TNFR_NGFR_2"/>
    <property type="match status" value="4"/>
</dbReference>
<dbReference type="InterPro" id="IPR041448">
    <property type="entry name" value="TNFR16_TM"/>
</dbReference>
<keyword evidence="9 11" id="KW-1015">Disulfide bond</keyword>
<keyword evidence="3 12" id="KW-0812">Transmembrane</keyword>
<feature type="disulfide bond" evidence="11">
    <location>
        <begin position="36"/>
        <end position="49"/>
    </location>
</feature>
<dbReference type="PANTHER" id="PTHR46605:SF2">
    <property type="entry name" value="TNFR-CYS DOMAIN-CONTAINING PROTEIN"/>
    <property type="match status" value="1"/>
</dbReference>
<feature type="disulfide bond" evidence="11">
    <location>
        <begin position="118"/>
        <end position="131"/>
    </location>
</feature>
<feature type="repeat" description="TNFR-Cys" evidence="11">
    <location>
        <begin position="141"/>
        <end position="181"/>
    </location>
</feature>
<evidence type="ECO:0000256" key="3">
    <source>
        <dbReference type="ARBA" id="ARBA00022692"/>
    </source>
</evidence>
<dbReference type="Gene3D" id="6.10.250.1780">
    <property type="match status" value="1"/>
</dbReference>
<feature type="transmembrane region" description="Helical" evidence="12">
    <location>
        <begin position="210"/>
        <end position="230"/>
    </location>
</feature>
<feature type="disulfide bond" evidence="11">
    <location>
        <begin position="82"/>
        <end position="100"/>
    </location>
</feature>
<dbReference type="GO" id="GO:0005886">
    <property type="term" value="C:plasma membrane"/>
    <property type="evidence" value="ECO:0007669"/>
    <property type="project" value="UniProtKB-SubCell"/>
</dbReference>
<dbReference type="GO" id="GO:0048406">
    <property type="term" value="F:nerve growth factor binding"/>
    <property type="evidence" value="ECO:0007669"/>
    <property type="project" value="TreeGrafter"/>
</dbReference>
<dbReference type="Pfam" id="PF18422">
    <property type="entry name" value="TNFR_16_TM"/>
    <property type="match status" value="1"/>
</dbReference>
<evidence type="ECO:0000256" key="9">
    <source>
        <dbReference type="ARBA" id="ARBA00023157"/>
    </source>
</evidence>